<name>A0A6F8U4R6_9GAMM</name>
<evidence type="ECO:0000313" key="2">
    <source>
        <dbReference type="Proteomes" id="UP000502259"/>
    </source>
</evidence>
<reference evidence="1 2" key="1">
    <citation type="submission" date="2020-03" db="EMBL/GenBank/DDBJ databases">
        <title>Complete Genome Sequence of Halomonas hydrothermalis Strain Slthf2, Halophilic Bacterium Isolated from Deep-Sea Hydrothermal-Vent Environments.</title>
        <authorList>
            <person name="Takeyama N."/>
            <person name="Huang M."/>
            <person name="Sato K."/>
            <person name="Galipon J."/>
            <person name="Arakawa K."/>
        </authorList>
    </citation>
    <scope>NUCLEOTIDE SEQUENCE [LARGE SCALE GENOMIC DNA]</scope>
    <source>
        <strain evidence="1 2">Slthf2</strain>
    </source>
</reference>
<gene>
    <name evidence="1" type="ORF">HHSLTHF2_17930</name>
</gene>
<evidence type="ECO:0000313" key="1">
    <source>
        <dbReference type="EMBL" id="BCB07903.1"/>
    </source>
</evidence>
<keyword evidence="2" id="KW-1185">Reference proteome</keyword>
<sequence length="218" mass="23916">MLNLIERGRQLREQRQHIKKGCGFCGFAEKQTEPQLYHDVTQSFLFADNLRKFADKPAGTANIAVNGNAAEKIRNLSATYPQSTKPTTTGFTANPQNPHWEKAEITLQPEEAITAAQVETLLTNLYIVGRDLGGVEELSRTTMLQLSQKEAAELAAALDDAFEVSPDNTTAVAQCRKLLTNTAALEAAKALWPRLPPAPAPAFNNLSAQAPPKKWPFF</sequence>
<accession>A0A6F8U4R6</accession>
<protein>
    <submittedName>
        <fullName evidence="1">Uncharacterized protein</fullName>
    </submittedName>
</protein>
<dbReference type="Proteomes" id="UP000502259">
    <property type="component" value="Chromosome"/>
</dbReference>
<proteinExistence type="predicted"/>
<dbReference type="AlphaFoldDB" id="A0A6F8U4R6"/>
<organism evidence="1 2">
    <name type="scientific">Halomonas hydrothermalis</name>
    <dbReference type="NCBI Taxonomy" id="115561"/>
    <lineage>
        <taxon>Bacteria</taxon>
        <taxon>Pseudomonadati</taxon>
        <taxon>Pseudomonadota</taxon>
        <taxon>Gammaproteobacteria</taxon>
        <taxon>Oceanospirillales</taxon>
        <taxon>Halomonadaceae</taxon>
        <taxon>Halomonas</taxon>
    </lineage>
</organism>
<dbReference type="RefSeq" id="WP_172420805.1">
    <property type="nucleotide sequence ID" value="NZ_AP022843.1"/>
</dbReference>
<dbReference type="EMBL" id="AP022843">
    <property type="protein sequence ID" value="BCB07903.1"/>
    <property type="molecule type" value="Genomic_DNA"/>
</dbReference>